<evidence type="ECO:0000256" key="1">
    <source>
        <dbReference type="SAM" id="SignalP"/>
    </source>
</evidence>
<dbReference type="AlphaFoldDB" id="A0A9W9I2W6"/>
<protein>
    <submittedName>
        <fullName evidence="2">Uncharacterized protein</fullName>
    </submittedName>
</protein>
<reference evidence="2" key="1">
    <citation type="submission" date="2022-11" db="EMBL/GenBank/DDBJ databases">
        <authorList>
            <person name="Petersen C."/>
        </authorList>
    </citation>
    <scope>NUCLEOTIDE SEQUENCE</scope>
    <source>
        <strain evidence="2">IBT 21917</strain>
    </source>
</reference>
<name>A0A9W9I2W6_9EURO</name>
<gene>
    <name evidence="2" type="ORF">N7492_007773</name>
</gene>
<evidence type="ECO:0000313" key="3">
    <source>
        <dbReference type="Proteomes" id="UP001146351"/>
    </source>
</evidence>
<evidence type="ECO:0000313" key="2">
    <source>
        <dbReference type="EMBL" id="KAJ5162381.1"/>
    </source>
</evidence>
<keyword evidence="3" id="KW-1185">Reference proteome</keyword>
<organism evidence="2 3">
    <name type="scientific">Penicillium capsulatum</name>
    <dbReference type="NCBI Taxonomy" id="69766"/>
    <lineage>
        <taxon>Eukaryota</taxon>
        <taxon>Fungi</taxon>
        <taxon>Dikarya</taxon>
        <taxon>Ascomycota</taxon>
        <taxon>Pezizomycotina</taxon>
        <taxon>Eurotiomycetes</taxon>
        <taxon>Eurotiomycetidae</taxon>
        <taxon>Eurotiales</taxon>
        <taxon>Aspergillaceae</taxon>
        <taxon>Penicillium</taxon>
    </lineage>
</organism>
<dbReference type="Proteomes" id="UP001146351">
    <property type="component" value="Unassembled WGS sequence"/>
</dbReference>
<accession>A0A9W9I2W6</accession>
<dbReference type="PANTHER" id="PTHR33339">
    <property type="entry name" value="LYSM DOMAIN-CONTAINING PROTEIN"/>
    <property type="match status" value="1"/>
</dbReference>
<dbReference type="OrthoDB" id="4470552at2759"/>
<proteinExistence type="predicted"/>
<sequence>MRYLPLFLSALAGISVAQDRFQTKAVPSPVETSTQSEKRNDAKLYADLCQDKGQTVQSWKKNHMDDYLEKIGRRMHGTESFRHAILANTSAVNKFDCHIDGVCNLQSTGQGCNTLTENNPKNWFALNAIVHFHEFIKEVVIKEIDRAAEDAQWMSDFLTVHFSSHNFELAAATWKNSVASGVLGATASVLGLAALAFKSVAIPLSATGTLEFMASSSLTVFTGYLGSLVTKTVGVIQNELNEGAKMKQYMGITIDALRQTVVSFGDVAINGIAYNPPDTYEGFVNNKTGLVQLLKGGAFAESVVDKGLSMQIRNETLKQLYAVAVNNMWKQENVYLVNVTDTYKDMIVSRRLDKLDPPKKDMVKIKIDKYTYFLVKYTSGVAPDEEYESPPGVDQLGTLGLDLKDIVLASGWAQEKGGFNWDPTPEEFKGGYDKAGGIFMNIPICNMQQLTKYGPNYNLFKGFKHVCYSTGGGADDPEELECEFKRLINKECVDQIQTFTNGTKQSWPIDLFDKNWKG</sequence>
<comment type="caution">
    <text evidence="2">The sequence shown here is derived from an EMBL/GenBank/DDBJ whole genome shotgun (WGS) entry which is preliminary data.</text>
</comment>
<dbReference type="PANTHER" id="PTHR33339:SF1">
    <property type="entry name" value="LYSM DOMAIN-CONTAINING PROTEIN"/>
    <property type="match status" value="1"/>
</dbReference>
<reference evidence="2" key="2">
    <citation type="journal article" date="2023" name="IMA Fungus">
        <title>Comparative genomic study of the Penicillium genus elucidates a diverse pangenome and 15 lateral gene transfer events.</title>
        <authorList>
            <person name="Petersen C."/>
            <person name="Sorensen T."/>
            <person name="Nielsen M.R."/>
            <person name="Sondergaard T.E."/>
            <person name="Sorensen J.L."/>
            <person name="Fitzpatrick D.A."/>
            <person name="Frisvad J.C."/>
            <person name="Nielsen K.L."/>
        </authorList>
    </citation>
    <scope>NUCLEOTIDE SEQUENCE</scope>
    <source>
        <strain evidence="2">IBT 21917</strain>
    </source>
</reference>
<keyword evidence="1" id="KW-0732">Signal</keyword>
<feature type="signal peptide" evidence="1">
    <location>
        <begin position="1"/>
        <end position="17"/>
    </location>
</feature>
<dbReference type="EMBL" id="JAPQKO010000005">
    <property type="protein sequence ID" value="KAJ5162381.1"/>
    <property type="molecule type" value="Genomic_DNA"/>
</dbReference>
<feature type="chain" id="PRO_5040755324" evidence="1">
    <location>
        <begin position="18"/>
        <end position="518"/>
    </location>
</feature>